<dbReference type="Proteomes" id="UP001366166">
    <property type="component" value="Chromosome"/>
</dbReference>
<proteinExistence type="predicted"/>
<dbReference type="EMBL" id="AP028679">
    <property type="protein sequence ID" value="BEQ14627.1"/>
    <property type="molecule type" value="Genomic_DNA"/>
</dbReference>
<evidence type="ECO:0000259" key="2">
    <source>
        <dbReference type="SMART" id="SM00893"/>
    </source>
</evidence>
<dbReference type="RefSeq" id="WP_338606331.1">
    <property type="nucleotide sequence ID" value="NZ_AP028679.1"/>
</dbReference>
<evidence type="ECO:0000313" key="4">
    <source>
        <dbReference type="Proteomes" id="UP001366166"/>
    </source>
</evidence>
<dbReference type="InterPro" id="IPR012255">
    <property type="entry name" value="ETF_b"/>
</dbReference>
<reference evidence="4" key="1">
    <citation type="journal article" date="2023" name="Arch. Microbiol.">
        <title>Desulfoferula mesophilus gen. nov. sp. nov., a mesophilic sulfate-reducing bacterium isolated from a brackish lake sediment.</title>
        <authorList>
            <person name="Watanabe T."/>
            <person name="Yabe T."/>
            <person name="Tsuji J.M."/>
            <person name="Fukui M."/>
        </authorList>
    </citation>
    <scope>NUCLEOTIDE SEQUENCE [LARGE SCALE GENOMIC DNA]</scope>
    <source>
        <strain evidence="4">12FAK</strain>
    </source>
</reference>
<dbReference type="GO" id="GO:0009055">
    <property type="term" value="F:electron transfer activity"/>
    <property type="evidence" value="ECO:0007669"/>
    <property type="project" value="InterPro"/>
</dbReference>
<evidence type="ECO:0000313" key="3">
    <source>
        <dbReference type="EMBL" id="BEQ14627.1"/>
    </source>
</evidence>
<sequence>MAHKRGKRLVVRVLVCIKQVWEPESLFNIQGAELRPRPPLRRKISSYDELALEEALRLKDRLPHTQVTALSVGPEPVVEALRRALGMGVDQAVHLIAPETPPPRPASLAAWIAAYAREQSFDLILTGVMSEDAMQGAVGPMLAVRLGLPLVTSVVSLEVAGGALKVKREMEGGRRQTMALPLPGLLTIQSGPAQPRYPTLSALLRAKKTTPLTLTAAELADPVTREDILALAPPEKRRAGLVLEGDPSQKAQRLLAILRERSLL</sequence>
<keyword evidence="1" id="KW-0249">Electron transport</keyword>
<keyword evidence="1" id="KW-0813">Transport</keyword>
<protein>
    <submittedName>
        <fullName evidence="3">Electron transfer flavoprotein subunit beta</fullName>
    </submittedName>
</protein>
<feature type="domain" description="Electron transfer flavoprotein alpha/beta-subunit N-terminal" evidence="2">
    <location>
        <begin position="32"/>
        <end position="226"/>
    </location>
</feature>
<dbReference type="Gene3D" id="3.40.50.620">
    <property type="entry name" value="HUPs"/>
    <property type="match status" value="1"/>
</dbReference>
<organism evidence="3 4">
    <name type="scientific">Desulfoferula mesophila</name>
    <dbReference type="NCBI Taxonomy" id="3058419"/>
    <lineage>
        <taxon>Bacteria</taxon>
        <taxon>Pseudomonadati</taxon>
        <taxon>Thermodesulfobacteriota</taxon>
        <taxon>Desulfarculia</taxon>
        <taxon>Desulfarculales</taxon>
        <taxon>Desulfarculaceae</taxon>
        <taxon>Desulfoferula</taxon>
    </lineage>
</organism>
<dbReference type="Pfam" id="PF01012">
    <property type="entry name" value="ETF"/>
    <property type="match status" value="1"/>
</dbReference>
<dbReference type="InterPro" id="IPR014730">
    <property type="entry name" value="ETF_a/b_N"/>
</dbReference>
<dbReference type="SMART" id="SM00893">
    <property type="entry name" value="ETF"/>
    <property type="match status" value="1"/>
</dbReference>
<gene>
    <name evidence="3" type="primary">etfB</name>
    <name evidence="3" type="ORF">FAK_16930</name>
</gene>
<dbReference type="SUPFAM" id="SSF52402">
    <property type="entry name" value="Adenine nucleotide alpha hydrolases-like"/>
    <property type="match status" value="1"/>
</dbReference>
<keyword evidence="4" id="KW-1185">Reference proteome</keyword>
<dbReference type="InterPro" id="IPR033948">
    <property type="entry name" value="ETF_beta_N"/>
</dbReference>
<dbReference type="KEGG" id="dmp:FAK_16930"/>
<dbReference type="PIRSF" id="PIRSF000090">
    <property type="entry name" value="Beta-ETF"/>
    <property type="match status" value="1"/>
</dbReference>
<dbReference type="AlphaFoldDB" id="A0AAU9F0B2"/>
<dbReference type="PANTHER" id="PTHR21294">
    <property type="entry name" value="ELECTRON TRANSFER FLAVOPROTEIN BETA-SUBUNIT"/>
    <property type="match status" value="1"/>
</dbReference>
<name>A0AAU9F0B2_9BACT</name>
<dbReference type="InterPro" id="IPR014729">
    <property type="entry name" value="Rossmann-like_a/b/a_fold"/>
</dbReference>
<dbReference type="CDD" id="cd01714">
    <property type="entry name" value="ETF_beta"/>
    <property type="match status" value="1"/>
</dbReference>
<accession>A0AAU9F0B2</accession>
<evidence type="ECO:0000256" key="1">
    <source>
        <dbReference type="ARBA" id="ARBA00022982"/>
    </source>
</evidence>